<evidence type="ECO:0000313" key="2">
    <source>
        <dbReference type="EMBL" id="GJS75665.1"/>
    </source>
</evidence>
<dbReference type="Pfam" id="PF07734">
    <property type="entry name" value="FBA_1"/>
    <property type="match status" value="1"/>
</dbReference>
<reference evidence="2" key="1">
    <citation type="journal article" date="2022" name="Int. J. Mol. Sci.">
        <title>Draft Genome of Tanacetum Coccineum: Genomic Comparison of Closely Related Tanacetum-Family Plants.</title>
        <authorList>
            <person name="Yamashiro T."/>
            <person name="Shiraishi A."/>
            <person name="Nakayama K."/>
            <person name="Satake H."/>
        </authorList>
    </citation>
    <scope>NUCLEOTIDE SEQUENCE</scope>
</reference>
<name>A0ABQ4YDW3_9ASTR</name>
<comment type="caution">
    <text evidence="2">The sequence shown here is derived from an EMBL/GenBank/DDBJ whole genome shotgun (WGS) entry which is preliminary data.</text>
</comment>
<sequence>MSDNIPLEIQLEIIKRVPVKSVVECRSLDDEIKFVSIVDDDTFPNQKSSLTVPQPVSLVAPISTLISVDGLLCFYGSREYVIDDKIAVLWNPSVGKAVGIPISNPLLHPDGHTYVGFGVCPNTSDPKLVRINTTGYWTVLNWEVEVFTLSTRVWKSVSNIPPAFKTCDLTFHHVFVDGFIYWPVYDDTDLIISFDLKSDEFGEVCLPDSLVHMNGLLSKVYESLGFFTYYNDGVGESFCDVWIMKEGVTKSFTKMLSIKPPDRVSYRVLQLRKNGEVIIETADDLSSSILEVYEPSSGRINGVGLNGRFGSFSLNSYMETLLLLNESNSIIH</sequence>
<dbReference type="SUPFAM" id="SSF50965">
    <property type="entry name" value="Galactose oxidase, central domain"/>
    <property type="match status" value="1"/>
</dbReference>
<evidence type="ECO:0000259" key="1">
    <source>
        <dbReference type="Pfam" id="PF07734"/>
    </source>
</evidence>
<dbReference type="PANTHER" id="PTHR31111:SF138">
    <property type="entry name" value="F-BOX ASSOCIATED DOMAIN-CONTAINING PROTEIN"/>
    <property type="match status" value="1"/>
</dbReference>
<organism evidence="2 3">
    <name type="scientific">Tanacetum coccineum</name>
    <dbReference type="NCBI Taxonomy" id="301880"/>
    <lineage>
        <taxon>Eukaryota</taxon>
        <taxon>Viridiplantae</taxon>
        <taxon>Streptophyta</taxon>
        <taxon>Embryophyta</taxon>
        <taxon>Tracheophyta</taxon>
        <taxon>Spermatophyta</taxon>
        <taxon>Magnoliopsida</taxon>
        <taxon>eudicotyledons</taxon>
        <taxon>Gunneridae</taxon>
        <taxon>Pentapetalae</taxon>
        <taxon>asterids</taxon>
        <taxon>campanulids</taxon>
        <taxon>Asterales</taxon>
        <taxon>Asteraceae</taxon>
        <taxon>Asteroideae</taxon>
        <taxon>Anthemideae</taxon>
        <taxon>Anthemidinae</taxon>
        <taxon>Tanacetum</taxon>
    </lineage>
</organism>
<reference evidence="2" key="2">
    <citation type="submission" date="2022-01" db="EMBL/GenBank/DDBJ databases">
        <authorList>
            <person name="Yamashiro T."/>
            <person name="Shiraishi A."/>
            <person name="Satake H."/>
            <person name="Nakayama K."/>
        </authorList>
    </citation>
    <scope>NUCLEOTIDE SEQUENCE</scope>
</reference>
<keyword evidence="3" id="KW-1185">Reference proteome</keyword>
<dbReference type="InterPro" id="IPR017451">
    <property type="entry name" value="F-box-assoc_interact_dom"/>
</dbReference>
<dbReference type="Proteomes" id="UP001151760">
    <property type="component" value="Unassembled WGS sequence"/>
</dbReference>
<feature type="domain" description="F-box associated beta-propeller type 1" evidence="1">
    <location>
        <begin position="42"/>
        <end position="281"/>
    </location>
</feature>
<proteinExistence type="predicted"/>
<dbReference type="NCBIfam" id="TIGR01640">
    <property type="entry name" value="F_box_assoc_1"/>
    <property type="match status" value="1"/>
</dbReference>
<accession>A0ABQ4YDW3</accession>
<dbReference type="EMBL" id="BQNB010010320">
    <property type="protein sequence ID" value="GJS75665.1"/>
    <property type="molecule type" value="Genomic_DNA"/>
</dbReference>
<dbReference type="InterPro" id="IPR011043">
    <property type="entry name" value="Gal_Oxase/kelch_b-propeller"/>
</dbReference>
<dbReference type="InterPro" id="IPR006527">
    <property type="entry name" value="F-box-assoc_dom_typ1"/>
</dbReference>
<protein>
    <submittedName>
        <fullName evidence="2">Retrovirus-related pol polyprotein from transposon TNT 1-94</fullName>
    </submittedName>
</protein>
<gene>
    <name evidence="2" type="ORF">Tco_0725546</name>
</gene>
<evidence type="ECO:0000313" key="3">
    <source>
        <dbReference type="Proteomes" id="UP001151760"/>
    </source>
</evidence>
<dbReference type="PANTHER" id="PTHR31111">
    <property type="entry name" value="BNAA05G37150D PROTEIN-RELATED"/>
    <property type="match status" value="1"/>
</dbReference>